<protein>
    <recommendedName>
        <fullName evidence="3">Ig-like domain-containing protein</fullName>
    </recommendedName>
</protein>
<evidence type="ECO:0000313" key="4">
    <source>
        <dbReference type="EMBL" id="KAJ4949644.1"/>
    </source>
</evidence>
<accession>A0AAD6BSB7</accession>
<feature type="compositionally biased region" description="Basic residues" evidence="1">
    <location>
        <begin position="213"/>
        <end position="224"/>
    </location>
</feature>
<organism evidence="4 5">
    <name type="scientific">Pogonophryne albipinna</name>
    <dbReference type="NCBI Taxonomy" id="1090488"/>
    <lineage>
        <taxon>Eukaryota</taxon>
        <taxon>Metazoa</taxon>
        <taxon>Chordata</taxon>
        <taxon>Craniata</taxon>
        <taxon>Vertebrata</taxon>
        <taxon>Euteleostomi</taxon>
        <taxon>Actinopterygii</taxon>
        <taxon>Neopterygii</taxon>
        <taxon>Teleostei</taxon>
        <taxon>Neoteleostei</taxon>
        <taxon>Acanthomorphata</taxon>
        <taxon>Eupercaria</taxon>
        <taxon>Perciformes</taxon>
        <taxon>Notothenioidei</taxon>
        <taxon>Pogonophryne</taxon>
    </lineage>
</organism>
<feature type="signal peptide" evidence="2">
    <location>
        <begin position="1"/>
        <end position="22"/>
    </location>
</feature>
<keyword evidence="5" id="KW-1185">Reference proteome</keyword>
<evidence type="ECO:0000259" key="3">
    <source>
        <dbReference type="PROSITE" id="PS50835"/>
    </source>
</evidence>
<dbReference type="Gene3D" id="2.60.40.10">
    <property type="entry name" value="Immunoglobulins"/>
    <property type="match status" value="1"/>
</dbReference>
<evidence type="ECO:0000256" key="2">
    <source>
        <dbReference type="SAM" id="SignalP"/>
    </source>
</evidence>
<dbReference type="InterPro" id="IPR013783">
    <property type="entry name" value="Ig-like_fold"/>
</dbReference>
<feature type="region of interest" description="Disordered" evidence="1">
    <location>
        <begin position="137"/>
        <end position="173"/>
    </location>
</feature>
<dbReference type="InterPro" id="IPR007110">
    <property type="entry name" value="Ig-like_dom"/>
</dbReference>
<feature type="region of interest" description="Disordered" evidence="1">
    <location>
        <begin position="200"/>
        <end position="232"/>
    </location>
</feature>
<evidence type="ECO:0000313" key="5">
    <source>
        <dbReference type="Proteomes" id="UP001219934"/>
    </source>
</evidence>
<dbReference type="AlphaFoldDB" id="A0AAD6BSB7"/>
<feature type="domain" description="Ig-like" evidence="3">
    <location>
        <begin position="22"/>
        <end position="107"/>
    </location>
</feature>
<dbReference type="PROSITE" id="PS50835">
    <property type="entry name" value="IG_LIKE"/>
    <property type="match status" value="1"/>
</dbReference>
<feature type="chain" id="PRO_5042062797" description="Ig-like domain-containing protein" evidence="2">
    <location>
        <begin position="23"/>
        <end position="271"/>
    </location>
</feature>
<comment type="caution">
    <text evidence="4">The sequence shown here is derived from an EMBL/GenBank/DDBJ whole genome shotgun (WGS) entry which is preliminary data.</text>
</comment>
<dbReference type="EMBL" id="JAPTMU010000001">
    <property type="protein sequence ID" value="KAJ4949644.1"/>
    <property type="molecule type" value="Genomic_DNA"/>
</dbReference>
<proteinExistence type="predicted"/>
<reference evidence="4" key="1">
    <citation type="submission" date="2022-11" db="EMBL/GenBank/DDBJ databases">
        <title>Chromosome-level genome of Pogonophryne albipinna.</title>
        <authorList>
            <person name="Jo E."/>
        </authorList>
    </citation>
    <scope>NUCLEOTIDE SEQUENCE</scope>
    <source>
        <strain evidence="4">SGF0006</strain>
        <tissue evidence="4">Muscle</tissue>
    </source>
</reference>
<keyword evidence="2" id="KW-0732">Signal</keyword>
<name>A0AAD6BSB7_9TELE</name>
<dbReference type="Proteomes" id="UP001219934">
    <property type="component" value="Unassembled WGS sequence"/>
</dbReference>
<gene>
    <name evidence="4" type="ORF">JOQ06_021153</name>
</gene>
<sequence>MKDTSLRLLLSSLFCCSTNAAARLTVTPSSSQVFENEVVSLRCEDASEGWTVRRNTGYRNRAECEVDWGRSDGFSCTISPTDPVDSGEYWCESTEGSTSNNITITISEKPPTTTSDDASEGNLKLLKWKWKKTSHTAMSGYPRAGRSQPDRADEAENSGSNETEESDPAAVYSEVKTKRDVCYGEITINTNRRRDAEVEMGEDVTYSDVKTSQSRKKPIKKSRRGRESDPAAVYSEVKTKRDVSYGEIVINTNRRRVEIVPEPDVLYSSLK</sequence>
<evidence type="ECO:0000256" key="1">
    <source>
        <dbReference type="SAM" id="MobiDB-lite"/>
    </source>
</evidence>
<dbReference type="SUPFAM" id="SSF48726">
    <property type="entry name" value="Immunoglobulin"/>
    <property type="match status" value="1"/>
</dbReference>
<dbReference type="InterPro" id="IPR036179">
    <property type="entry name" value="Ig-like_dom_sf"/>
</dbReference>